<reference evidence="3 4" key="1">
    <citation type="submission" date="2016-01" db="EMBL/GenBank/DDBJ databases">
        <title>Genome Sequences of Twelve Sporeforming Bacillus Species Isolated from Foods.</title>
        <authorList>
            <person name="Berendsen E.M."/>
            <person name="Wells-Bennik M.H."/>
            <person name="Krawcyk A.O."/>
            <person name="De Jong A."/>
            <person name="Holsappel S."/>
            <person name="Eijlander R.T."/>
            <person name="Kuipers O.P."/>
        </authorList>
    </citation>
    <scope>NUCLEOTIDE SEQUENCE [LARGE SCALE GENOMIC DNA]</scope>
    <source>
        <strain evidence="1 3">B4098</strain>
        <strain evidence="2 4">B4099</strain>
    </source>
</reference>
<sequence>MILPLANLIHSLFILDASYKPVNCYFSNLFIMQMLIKP</sequence>
<dbReference type="Proteomes" id="UP000075288">
    <property type="component" value="Unassembled WGS sequence"/>
</dbReference>
<evidence type="ECO:0000313" key="1">
    <source>
        <dbReference type="EMBL" id="KYC59420.1"/>
    </source>
</evidence>
<dbReference type="Proteomes" id="UP000075304">
    <property type="component" value="Unassembled WGS sequence"/>
</dbReference>
<name>A0A150KJX9_HEYCO</name>
<evidence type="ECO:0000313" key="2">
    <source>
        <dbReference type="EMBL" id="KYC73830.1"/>
    </source>
</evidence>
<protein>
    <submittedName>
        <fullName evidence="2">Uncharacterized protein</fullName>
    </submittedName>
</protein>
<organism evidence="2 4">
    <name type="scientific">Heyndrickxia coagulans</name>
    <name type="common">Weizmannia coagulans</name>
    <dbReference type="NCBI Taxonomy" id="1398"/>
    <lineage>
        <taxon>Bacteria</taxon>
        <taxon>Bacillati</taxon>
        <taxon>Bacillota</taxon>
        <taxon>Bacilli</taxon>
        <taxon>Bacillales</taxon>
        <taxon>Bacillaceae</taxon>
        <taxon>Heyndrickxia</taxon>
    </lineage>
</organism>
<dbReference type="EMBL" id="LQYI01000002">
    <property type="protein sequence ID" value="KYC73830.1"/>
    <property type="molecule type" value="Genomic_DNA"/>
</dbReference>
<gene>
    <name evidence="1" type="ORF">B4098_2662</name>
    <name evidence="2" type="ORF">B4099_2791</name>
</gene>
<dbReference type="AlphaFoldDB" id="A0A150KJX9"/>
<evidence type="ECO:0000313" key="3">
    <source>
        <dbReference type="Proteomes" id="UP000075288"/>
    </source>
</evidence>
<proteinExistence type="predicted"/>
<comment type="caution">
    <text evidence="2">The sequence shown here is derived from an EMBL/GenBank/DDBJ whole genome shotgun (WGS) entry which is preliminary data.</text>
</comment>
<dbReference type="EMBL" id="LQYG01000113">
    <property type="protein sequence ID" value="KYC59420.1"/>
    <property type="molecule type" value="Genomic_DNA"/>
</dbReference>
<accession>A0A150KJX9</accession>
<evidence type="ECO:0000313" key="4">
    <source>
        <dbReference type="Proteomes" id="UP000075304"/>
    </source>
</evidence>